<dbReference type="EMBL" id="QGNW01001938">
    <property type="protein sequence ID" value="RVW27805.1"/>
    <property type="molecule type" value="Genomic_DNA"/>
</dbReference>
<gene>
    <name evidence="2" type="ORF">CK203_102637</name>
</gene>
<evidence type="ECO:0000313" key="3">
    <source>
        <dbReference type="Proteomes" id="UP000288805"/>
    </source>
</evidence>
<dbReference type="AlphaFoldDB" id="A0A438CX66"/>
<evidence type="ECO:0000256" key="1">
    <source>
        <dbReference type="SAM" id="SignalP"/>
    </source>
</evidence>
<keyword evidence="1" id="KW-0732">Signal</keyword>
<feature type="chain" id="PRO_5019379036" evidence="1">
    <location>
        <begin position="42"/>
        <end position="133"/>
    </location>
</feature>
<reference evidence="2 3" key="1">
    <citation type="journal article" date="2018" name="PLoS Genet.">
        <title>Population sequencing reveals clonal diversity and ancestral inbreeding in the grapevine cultivar Chardonnay.</title>
        <authorList>
            <person name="Roach M.J."/>
            <person name="Johnson D.L."/>
            <person name="Bohlmann J."/>
            <person name="van Vuuren H.J."/>
            <person name="Jones S.J."/>
            <person name="Pretorius I.S."/>
            <person name="Schmidt S.A."/>
            <person name="Borneman A.R."/>
        </authorList>
    </citation>
    <scope>NUCLEOTIDE SEQUENCE [LARGE SCALE GENOMIC DNA]</scope>
    <source>
        <strain evidence="3">cv. Chardonnay</strain>
        <tissue evidence="2">Leaf</tissue>
    </source>
</reference>
<dbReference type="Proteomes" id="UP000288805">
    <property type="component" value="Unassembled WGS sequence"/>
</dbReference>
<proteinExistence type="predicted"/>
<protein>
    <submittedName>
        <fullName evidence="2">Uncharacterized protein</fullName>
    </submittedName>
</protein>
<accession>A0A438CX66</accession>
<comment type="caution">
    <text evidence="2">The sequence shown here is derived from an EMBL/GenBank/DDBJ whole genome shotgun (WGS) entry which is preliminary data.</text>
</comment>
<evidence type="ECO:0000313" key="2">
    <source>
        <dbReference type="EMBL" id="RVW27805.1"/>
    </source>
</evidence>
<sequence length="133" mass="15118">MHLSLVDMAAGSFFSPLQSSVIFLSMSKWWLLLVHLWNANGDDAHHLSNKNLVCVDVLPKPVEVMDWQQNEAFIHACCLVSPYLWKMQHTRFESVACMALLKIPWRSYGNWDVDPSKVATVGMLVRGLVVFNS</sequence>
<feature type="signal peptide" evidence="1">
    <location>
        <begin position="1"/>
        <end position="41"/>
    </location>
</feature>
<organism evidence="2 3">
    <name type="scientific">Vitis vinifera</name>
    <name type="common">Grape</name>
    <dbReference type="NCBI Taxonomy" id="29760"/>
    <lineage>
        <taxon>Eukaryota</taxon>
        <taxon>Viridiplantae</taxon>
        <taxon>Streptophyta</taxon>
        <taxon>Embryophyta</taxon>
        <taxon>Tracheophyta</taxon>
        <taxon>Spermatophyta</taxon>
        <taxon>Magnoliopsida</taxon>
        <taxon>eudicotyledons</taxon>
        <taxon>Gunneridae</taxon>
        <taxon>Pentapetalae</taxon>
        <taxon>rosids</taxon>
        <taxon>Vitales</taxon>
        <taxon>Vitaceae</taxon>
        <taxon>Viteae</taxon>
        <taxon>Vitis</taxon>
    </lineage>
</organism>
<name>A0A438CX66_VITVI</name>